<evidence type="ECO:0000256" key="6">
    <source>
        <dbReference type="ARBA" id="ARBA00023242"/>
    </source>
</evidence>
<keyword evidence="4" id="KW-0238">DNA-binding</keyword>
<reference evidence="8" key="2">
    <citation type="journal article" date="2023" name="IMA Fungus">
        <title>Comparative genomic study of the Penicillium genus elucidates a diverse pangenome and 15 lateral gene transfer events.</title>
        <authorList>
            <person name="Petersen C."/>
            <person name="Sorensen T."/>
            <person name="Nielsen M.R."/>
            <person name="Sondergaard T.E."/>
            <person name="Sorensen J.L."/>
            <person name="Fitzpatrick D.A."/>
            <person name="Frisvad J.C."/>
            <person name="Nielsen K.L."/>
        </authorList>
    </citation>
    <scope>NUCLEOTIDE SEQUENCE</scope>
    <source>
        <strain evidence="8">IBT 26290</strain>
    </source>
</reference>
<dbReference type="PANTHER" id="PTHR31313:SF77">
    <property type="entry name" value="ZN(II)2CYS6 TRANSCRIPTION FACTOR (EUROFUNG)"/>
    <property type="match status" value="1"/>
</dbReference>
<dbReference type="GO" id="GO:0003677">
    <property type="term" value="F:DNA binding"/>
    <property type="evidence" value="ECO:0007669"/>
    <property type="project" value="UniProtKB-KW"/>
</dbReference>
<dbReference type="InterPro" id="IPR051615">
    <property type="entry name" value="Transcr_Regulatory_Elem"/>
</dbReference>
<keyword evidence="9" id="KW-1185">Reference proteome</keyword>
<dbReference type="GO" id="GO:0006351">
    <property type="term" value="P:DNA-templated transcription"/>
    <property type="evidence" value="ECO:0007669"/>
    <property type="project" value="InterPro"/>
</dbReference>
<gene>
    <name evidence="8" type="ORF">N7482_010352</name>
</gene>
<keyword evidence="5" id="KW-0804">Transcription</keyword>
<reference evidence="8" key="1">
    <citation type="submission" date="2022-11" db="EMBL/GenBank/DDBJ databases">
        <authorList>
            <person name="Petersen C."/>
        </authorList>
    </citation>
    <scope>NUCLEOTIDE SEQUENCE</scope>
    <source>
        <strain evidence="8">IBT 26290</strain>
    </source>
</reference>
<dbReference type="CDD" id="cd12148">
    <property type="entry name" value="fungal_TF_MHR"/>
    <property type="match status" value="1"/>
</dbReference>
<keyword evidence="6" id="KW-0539">Nucleus</keyword>
<comment type="caution">
    <text evidence="8">The sequence shown here is derived from an EMBL/GenBank/DDBJ whole genome shotgun (WGS) entry which is preliminary data.</text>
</comment>
<dbReference type="GeneID" id="81431652"/>
<name>A0A9W9LEF0_9EURO</name>
<dbReference type="EMBL" id="JAPQKN010000008">
    <property type="protein sequence ID" value="KAJ5151100.1"/>
    <property type="molecule type" value="Genomic_DNA"/>
</dbReference>
<keyword evidence="1" id="KW-0479">Metal-binding</keyword>
<dbReference type="RefSeq" id="XP_056538433.1">
    <property type="nucleotide sequence ID" value="XM_056692476.1"/>
</dbReference>
<sequence length="596" mass="67638">MDYTDNNPPDAIDREQALIERIDQGRQSTPGLDPEMELLVKRTGSLQFTEHGQLKYFGTTSNVHFLKTAIPFQPPMESKAPGETTAMCLERAGVAQIIPREVEDHLIKLYFTWENPYFNVVDRKAFMDARKLALSAVEAGVSIESPCYSELLVNAMCSWGALFTDRIVTGVPAPLHDLFILRARALLERDIDNPTIATVQALAMMSGSEASRCRDSRGWLCDGMATQLSHHLGLHLDVEHYVQSNDMSREEANARSTAFWGTHIVNTAWSYYLGRLTMPVSSASRVPVRQPTGDHLGQPSYWENYTDEPILGLTQHIEPLAAMWEHQISLYSIMEWLQKAFYDKQTDSISQLRAHTSAITSALDTWLAGLPQELVIDMTSTLSVYLPHVLVLHMQFYEVMIFANHPFVTSPRIGTWADSRRRYLDSAKAITRIAHIYKRLWSLRRININFMHPMLTAAMVHLYVACTSQRHEEYSLAISDLGACCQAIKEASKAYELAAWQLRSIYRVSRIWHDMLESQTLEPPAMEPPAIESAQLWGAKTCPQYSERWVAIQSVIQEFMDWTDLDPVPEEQSPWFGTWMQMQQMAGVDPFSVGSA</sequence>
<evidence type="ECO:0000256" key="4">
    <source>
        <dbReference type="ARBA" id="ARBA00023125"/>
    </source>
</evidence>
<evidence type="ECO:0000256" key="2">
    <source>
        <dbReference type="ARBA" id="ARBA00022833"/>
    </source>
</evidence>
<evidence type="ECO:0000259" key="7">
    <source>
        <dbReference type="Pfam" id="PF04082"/>
    </source>
</evidence>
<dbReference type="PANTHER" id="PTHR31313">
    <property type="entry name" value="TY1 ENHANCER ACTIVATOR"/>
    <property type="match status" value="1"/>
</dbReference>
<evidence type="ECO:0000256" key="1">
    <source>
        <dbReference type="ARBA" id="ARBA00022723"/>
    </source>
</evidence>
<organism evidence="8 9">
    <name type="scientific">Penicillium canariense</name>
    <dbReference type="NCBI Taxonomy" id="189055"/>
    <lineage>
        <taxon>Eukaryota</taxon>
        <taxon>Fungi</taxon>
        <taxon>Dikarya</taxon>
        <taxon>Ascomycota</taxon>
        <taxon>Pezizomycotina</taxon>
        <taxon>Eurotiomycetes</taxon>
        <taxon>Eurotiomycetidae</taxon>
        <taxon>Eurotiales</taxon>
        <taxon>Aspergillaceae</taxon>
        <taxon>Penicillium</taxon>
    </lineage>
</organism>
<dbReference type="AlphaFoldDB" id="A0A9W9LEF0"/>
<keyword evidence="3" id="KW-0805">Transcription regulation</keyword>
<accession>A0A9W9LEF0</accession>
<keyword evidence="2" id="KW-0862">Zinc</keyword>
<protein>
    <submittedName>
        <fullName evidence="8">Fungal-specific transcription factor domain-containing protein</fullName>
    </submittedName>
</protein>
<dbReference type="GO" id="GO:0008270">
    <property type="term" value="F:zinc ion binding"/>
    <property type="evidence" value="ECO:0007669"/>
    <property type="project" value="InterPro"/>
</dbReference>
<evidence type="ECO:0000256" key="3">
    <source>
        <dbReference type="ARBA" id="ARBA00023015"/>
    </source>
</evidence>
<evidence type="ECO:0000313" key="8">
    <source>
        <dbReference type="EMBL" id="KAJ5151100.1"/>
    </source>
</evidence>
<dbReference type="Proteomes" id="UP001149163">
    <property type="component" value="Unassembled WGS sequence"/>
</dbReference>
<evidence type="ECO:0000256" key="5">
    <source>
        <dbReference type="ARBA" id="ARBA00023163"/>
    </source>
</evidence>
<proteinExistence type="predicted"/>
<evidence type="ECO:0000313" key="9">
    <source>
        <dbReference type="Proteomes" id="UP001149163"/>
    </source>
</evidence>
<dbReference type="InterPro" id="IPR007219">
    <property type="entry name" value="XnlR_reg_dom"/>
</dbReference>
<dbReference type="Pfam" id="PF04082">
    <property type="entry name" value="Fungal_trans"/>
    <property type="match status" value="1"/>
</dbReference>
<feature type="domain" description="Xylanolytic transcriptional activator regulatory" evidence="7">
    <location>
        <begin position="107"/>
        <end position="366"/>
    </location>
</feature>
<dbReference type="OrthoDB" id="2154091at2759"/>